<keyword evidence="8" id="KW-1185">Reference proteome</keyword>
<dbReference type="InterPro" id="IPR036986">
    <property type="entry name" value="S4_RNA-bd_sf"/>
</dbReference>
<dbReference type="Pfam" id="PF01479">
    <property type="entry name" value="S4"/>
    <property type="match status" value="1"/>
</dbReference>
<comment type="caution">
    <text evidence="7">The sequence shown here is derived from an EMBL/GenBank/DDBJ whole genome shotgun (WGS) entry which is preliminary data.</text>
</comment>
<reference evidence="7 8" key="1">
    <citation type="submission" date="2023-06" db="EMBL/GenBank/DDBJ databases">
        <title>Identification and characterization of horizontal gene transfer across gut microbiota members of farm animals based on homology search.</title>
        <authorList>
            <person name="Schwarzerova J."/>
            <person name="Nykrynova M."/>
            <person name="Jureckova K."/>
            <person name="Cejkova D."/>
            <person name="Rychlik I."/>
        </authorList>
    </citation>
    <scope>NUCLEOTIDE SEQUENCE [LARGE SCALE GENOMIC DNA]</scope>
    <source>
        <strain evidence="7 8">ET39</strain>
    </source>
</reference>
<evidence type="ECO:0000259" key="6">
    <source>
        <dbReference type="SMART" id="SM00363"/>
    </source>
</evidence>
<comment type="similarity">
    <text evidence="1 5">Belongs to the pseudouridine synthase RsuA family.</text>
</comment>
<dbReference type="SMART" id="SM00363">
    <property type="entry name" value="S4"/>
    <property type="match status" value="1"/>
</dbReference>
<dbReference type="RefSeq" id="WP_289608530.1">
    <property type="nucleotide sequence ID" value="NZ_JAUDCG010000076.1"/>
</dbReference>
<dbReference type="InterPro" id="IPR050343">
    <property type="entry name" value="RsuA_PseudoU_synthase"/>
</dbReference>
<dbReference type="SUPFAM" id="SSF55120">
    <property type="entry name" value="Pseudouridine synthase"/>
    <property type="match status" value="1"/>
</dbReference>
<protein>
    <recommendedName>
        <fullName evidence="5">Pseudouridine synthase</fullName>
        <ecNumber evidence="5">5.4.99.-</ecNumber>
    </recommendedName>
</protein>
<reference evidence="8" key="2">
    <citation type="submission" date="2023-06" db="EMBL/GenBank/DDBJ databases">
        <title>Identification and characterization of horizontal gene transfer across gut microbiota members of farm animals based on homology search.</title>
        <authorList>
            <person name="Zeman M."/>
            <person name="Kubasova T."/>
            <person name="Jahodarova E."/>
            <person name="Nykrynova M."/>
            <person name="Rychlik I."/>
        </authorList>
    </citation>
    <scope>NUCLEOTIDE SEQUENCE [LARGE SCALE GENOMIC DNA]</scope>
    <source>
        <strain evidence="8">ET39</strain>
    </source>
</reference>
<dbReference type="InterPro" id="IPR020103">
    <property type="entry name" value="PsdUridine_synth_cat_dom_sf"/>
</dbReference>
<evidence type="ECO:0000256" key="5">
    <source>
        <dbReference type="RuleBase" id="RU003887"/>
    </source>
</evidence>
<evidence type="ECO:0000256" key="2">
    <source>
        <dbReference type="ARBA" id="ARBA00022884"/>
    </source>
</evidence>
<dbReference type="Gene3D" id="3.30.70.1560">
    <property type="entry name" value="Alpha-L RNA-binding motif"/>
    <property type="match status" value="1"/>
</dbReference>
<dbReference type="InterPro" id="IPR018496">
    <property type="entry name" value="PsdUridine_synth_RsuA/RluB_CS"/>
</dbReference>
<dbReference type="Gene3D" id="3.30.70.580">
    <property type="entry name" value="Pseudouridine synthase I, catalytic domain, N-terminal subdomain"/>
    <property type="match status" value="1"/>
</dbReference>
<dbReference type="InterPro" id="IPR020094">
    <property type="entry name" value="TruA/RsuA/RluB/E/F_N"/>
</dbReference>
<dbReference type="Gene3D" id="3.10.290.10">
    <property type="entry name" value="RNA-binding S4 domain"/>
    <property type="match status" value="1"/>
</dbReference>
<dbReference type="InterPro" id="IPR002942">
    <property type="entry name" value="S4_RNA-bd"/>
</dbReference>
<evidence type="ECO:0000256" key="4">
    <source>
        <dbReference type="PROSITE-ProRule" id="PRU00182"/>
    </source>
</evidence>
<organism evidence="7 8">
    <name type="scientific">Amedibacillus dolichus</name>
    <dbReference type="NCBI Taxonomy" id="31971"/>
    <lineage>
        <taxon>Bacteria</taxon>
        <taxon>Bacillati</taxon>
        <taxon>Bacillota</taxon>
        <taxon>Erysipelotrichia</taxon>
        <taxon>Erysipelotrichales</taxon>
        <taxon>Erysipelotrichaceae</taxon>
        <taxon>Amedibacillus</taxon>
    </lineage>
</organism>
<dbReference type="PROSITE" id="PS50889">
    <property type="entry name" value="S4"/>
    <property type="match status" value="1"/>
</dbReference>
<evidence type="ECO:0000256" key="1">
    <source>
        <dbReference type="ARBA" id="ARBA00008348"/>
    </source>
</evidence>
<accession>A0ABT7UEQ4</accession>
<dbReference type="PANTHER" id="PTHR47683:SF4">
    <property type="entry name" value="PSEUDOURIDINE SYNTHASE"/>
    <property type="match status" value="1"/>
</dbReference>
<dbReference type="Proteomes" id="UP001529340">
    <property type="component" value="Unassembled WGS sequence"/>
</dbReference>
<dbReference type="EMBL" id="JAUDCG010000076">
    <property type="protein sequence ID" value="MDM8158104.1"/>
    <property type="molecule type" value="Genomic_DNA"/>
</dbReference>
<dbReference type="InterPro" id="IPR000748">
    <property type="entry name" value="PsdUridine_synth_RsuA/RluB/E/F"/>
</dbReference>
<dbReference type="PROSITE" id="PS01149">
    <property type="entry name" value="PSI_RSU"/>
    <property type="match status" value="1"/>
</dbReference>
<dbReference type="NCBIfam" id="TIGR00093">
    <property type="entry name" value="pseudouridine synthase"/>
    <property type="match status" value="1"/>
</dbReference>
<keyword evidence="3 5" id="KW-0413">Isomerase</keyword>
<dbReference type="CDD" id="cd00165">
    <property type="entry name" value="S4"/>
    <property type="match status" value="1"/>
</dbReference>
<gene>
    <name evidence="7" type="ORF">QUV96_10750</name>
</gene>
<dbReference type="EC" id="5.4.99.-" evidence="5"/>
<evidence type="ECO:0000313" key="7">
    <source>
        <dbReference type="EMBL" id="MDM8158104.1"/>
    </source>
</evidence>
<dbReference type="GO" id="GO:0016853">
    <property type="term" value="F:isomerase activity"/>
    <property type="evidence" value="ECO:0007669"/>
    <property type="project" value="UniProtKB-KW"/>
</dbReference>
<reference evidence="7 8" key="3">
    <citation type="submission" date="2023-06" db="EMBL/GenBank/DDBJ databases">
        <authorList>
            <person name="Zeman M."/>
            <person name="Kubasova T."/>
            <person name="Jahodarova E."/>
            <person name="Nykrynova M."/>
            <person name="Rychlik I."/>
        </authorList>
    </citation>
    <scope>NUCLEOTIDE SEQUENCE [LARGE SCALE GENOMIC DNA]</scope>
    <source>
        <strain evidence="7 8">ET39</strain>
    </source>
</reference>
<dbReference type="PANTHER" id="PTHR47683">
    <property type="entry name" value="PSEUDOURIDINE SYNTHASE FAMILY PROTEIN-RELATED"/>
    <property type="match status" value="1"/>
</dbReference>
<dbReference type="InterPro" id="IPR042092">
    <property type="entry name" value="PsdUridine_s_RsuA/RluB/E/F_cat"/>
</dbReference>
<sequence>MIRLDRFLANQGIGTRKEVKQLIRQQLVRIDGVLIERGDHKFDEERCVVTLRDEVIEHHKDVYLLFHKPAGCVCANHDPLHPTVFDHLPACYQRLSTVGRLDKDTTGLLLISDDGVLAHRLLTPSRHVRKGYEATLLKEIDDAQVMALTTGIDLGDFTTMPAEVQLIDAHRVRLYICEGKFHQVKRMFHAVGNEVTALHRFSFGPLSLGDLPQGEWRPLRTEEIEELKEVSRP</sequence>
<dbReference type="CDD" id="cd02553">
    <property type="entry name" value="PseudoU_synth_RsuA"/>
    <property type="match status" value="1"/>
</dbReference>
<proteinExistence type="inferred from homology"/>
<dbReference type="Pfam" id="PF00849">
    <property type="entry name" value="PseudoU_synth_2"/>
    <property type="match status" value="1"/>
</dbReference>
<name>A0ABT7UEQ4_9FIRM</name>
<evidence type="ECO:0000256" key="3">
    <source>
        <dbReference type="ARBA" id="ARBA00023235"/>
    </source>
</evidence>
<dbReference type="SUPFAM" id="SSF55174">
    <property type="entry name" value="Alpha-L RNA-binding motif"/>
    <property type="match status" value="1"/>
</dbReference>
<dbReference type="InterPro" id="IPR006145">
    <property type="entry name" value="PsdUridine_synth_RsuA/RluA"/>
</dbReference>
<feature type="domain" description="RNA-binding S4" evidence="6">
    <location>
        <begin position="2"/>
        <end position="60"/>
    </location>
</feature>
<evidence type="ECO:0000313" key="8">
    <source>
        <dbReference type="Proteomes" id="UP001529340"/>
    </source>
</evidence>
<keyword evidence="2 4" id="KW-0694">RNA-binding</keyword>